<dbReference type="SUPFAM" id="SSF161098">
    <property type="entry name" value="MetI-like"/>
    <property type="match status" value="1"/>
</dbReference>
<feature type="transmembrane region" description="Helical" evidence="7">
    <location>
        <begin position="308"/>
        <end position="331"/>
    </location>
</feature>
<organism evidence="9 10">
    <name type="scientific">Vineibacter terrae</name>
    <dbReference type="NCBI Taxonomy" id="2586908"/>
    <lineage>
        <taxon>Bacteria</taxon>
        <taxon>Pseudomonadati</taxon>
        <taxon>Pseudomonadota</taxon>
        <taxon>Alphaproteobacteria</taxon>
        <taxon>Hyphomicrobiales</taxon>
        <taxon>Vineibacter</taxon>
    </lineage>
</organism>
<evidence type="ECO:0000256" key="3">
    <source>
        <dbReference type="ARBA" id="ARBA00022475"/>
    </source>
</evidence>
<feature type="transmembrane region" description="Helical" evidence="7">
    <location>
        <begin position="137"/>
        <end position="162"/>
    </location>
</feature>
<dbReference type="CDD" id="cd06261">
    <property type="entry name" value="TM_PBP2"/>
    <property type="match status" value="1"/>
</dbReference>
<dbReference type="AlphaFoldDB" id="A0A5C8PS38"/>
<dbReference type="InterPro" id="IPR045621">
    <property type="entry name" value="BPD_transp_1_N"/>
</dbReference>
<accession>A0A5C8PS38</accession>
<evidence type="ECO:0000313" key="10">
    <source>
        <dbReference type="Proteomes" id="UP000321638"/>
    </source>
</evidence>
<protein>
    <submittedName>
        <fullName evidence="9">ABC transporter permease</fullName>
    </submittedName>
</protein>
<dbReference type="OrthoDB" id="9805855at2"/>
<evidence type="ECO:0000313" key="9">
    <source>
        <dbReference type="EMBL" id="TXL78796.1"/>
    </source>
</evidence>
<dbReference type="PANTHER" id="PTHR43163">
    <property type="entry name" value="DIPEPTIDE TRANSPORT SYSTEM PERMEASE PROTEIN DPPB-RELATED"/>
    <property type="match status" value="1"/>
</dbReference>
<feature type="transmembrane region" description="Helical" evidence="7">
    <location>
        <begin position="12"/>
        <end position="33"/>
    </location>
</feature>
<comment type="caution">
    <text evidence="9">The sequence shown here is derived from an EMBL/GenBank/DDBJ whole genome shotgun (WGS) entry which is preliminary data.</text>
</comment>
<name>A0A5C8PS38_9HYPH</name>
<dbReference type="RefSeq" id="WP_147846267.1">
    <property type="nucleotide sequence ID" value="NZ_VDUZ01000006.1"/>
</dbReference>
<dbReference type="PANTHER" id="PTHR43163:SF6">
    <property type="entry name" value="DIPEPTIDE TRANSPORT SYSTEM PERMEASE PROTEIN DPPB-RELATED"/>
    <property type="match status" value="1"/>
</dbReference>
<feature type="transmembrane region" description="Helical" evidence="7">
    <location>
        <begin position="263"/>
        <end position="288"/>
    </location>
</feature>
<comment type="subcellular location">
    <subcellularLocation>
        <location evidence="1 7">Cell membrane</location>
        <topology evidence="1 7">Multi-pass membrane protein</topology>
    </subcellularLocation>
</comment>
<proteinExistence type="inferred from homology"/>
<evidence type="ECO:0000256" key="7">
    <source>
        <dbReference type="RuleBase" id="RU363032"/>
    </source>
</evidence>
<evidence type="ECO:0000256" key="4">
    <source>
        <dbReference type="ARBA" id="ARBA00022692"/>
    </source>
</evidence>
<gene>
    <name evidence="9" type="ORF">FHP25_07320</name>
</gene>
<dbReference type="Proteomes" id="UP000321638">
    <property type="component" value="Unassembled WGS sequence"/>
</dbReference>
<dbReference type="Pfam" id="PF00528">
    <property type="entry name" value="BPD_transp_1"/>
    <property type="match status" value="1"/>
</dbReference>
<evidence type="ECO:0000256" key="2">
    <source>
        <dbReference type="ARBA" id="ARBA00022448"/>
    </source>
</evidence>
<keyword evidence="5 7" id="KW-1133">Transmembrane helix</keyword>
<feature type="transmembrane region" description="Helical" evidence="7">
    <location>
        <begin position="198"/>
        <end position="222"/>
    </location>
</feature>
<comment type="similarity">
    <text evidence="7">Belongs to the binding-protein-dependent transport system permease family.</text>
</comment>
<feature type="domain" description="ABC transmembrane type-1" evidence="8">
    <location>
        <begin position="98"/>
        <end position="328"/>
    </location>
</feature>
<reference evidence="9 10" key="1">
    <citation type="submission" date="2019-06" db="EMBL/GenBank/DDBJ databases">
        <title>New taxonomy in bacterial strain CC-CFT640, isolated from vineyard.</title>
        <authorList>
            <person name="Lin S.-Y."/>
            <person name="Tsai C.-F."/>
            <person name="Young C.-C."/>
        </authorList>
    </citation>
    <scope>NUCLEOTIDE SEQUENCE [LARGE SCALE GENOMIC DNA]</scope>
    <source>
        <strain evidence="9 10">CC-CFT640</strain>
    </source>
</reference>
<dbReference type="InterPro" id="IPR000515">
    <property type="entry name" value="MetI-like"/>
</dbReference>
<dbReference type="GO" id="GO:0005886">
    <property type="term" value="C:plasma membrane"/>
    <property type="evidence" value="ECO:0007669"/>
    <property type="project" value="UniProtKB-SubCell"/>
</dbReference>
<feature type="transmembrane region" description="Helical" evidence="7">
    <location>
        <begin position="104"/>
        <end position="125"/>
    </location>
</feature>
<evidence type="ECO:0000256" key="6">
    <source>
        <dbReference type="ARBA" id="ARBA00023136"/>
    </source>
</evidence>
<keyword evidence="6 7" id="KW-0472">Membrane</keyword>
<keyword evidence="2 7" id="KW-0813">Transport</keyword>
<evidence type="ECO:0000256" key="1">
    <source>
        <dbReference type="ARBA" id="ARBA00004651"/>
    </source>
</evidence>
<keyword evidence="10" id="KW-1185">Reference proteome</keyword>
<evidence type="ECO:0000256" key="5">
    <source>
        <dbReference type="ARBA" id="ARBA00022989"/>
    </source>
</evidence>
<sequence length="337" mass="36721">MKRFIVFAGKRVLFAVPQLLAVSVMVFFLIRLLPGDPTYMLAGPYATVERIGEVRSSLGLDQPLLTQYAGYLKRTLTGDFGVSWRTSQPVLLDIQQRLPATLELVIGAVVVSVLIGVPLGVAVAVNRGGIADRLVFVYGMLAGSLPDFWIGLLLILVFFFALQWAPPPVGQLDFGVPSPDHITGAYIVDAALSGNWEVFWSAAGNIVLPLATLVIVYMPLVLKTARSSMEEMLDARFMLQAKASGLSRWTQLRYALRNALPPVVTVTGIVCWFLLGGAVLVETIFAWGGLGQYAVESVINSDYAPIQAVVLIMAVFTTLVFLIVDIVYYLLDPRISV</sequence>
<evidence type="ECO:0000259" key="8">
    <source>
        <dbReference type="PROSITE" id="PS50928"/>
    </source>
</evidence>
<dbReference type="Gene3D" id="1.10.3720.10">
    <property type="entry name" value="MetI-like"/>
    <property type="match status" value="1"/>
</dbReference>
<keyword evidence="3" id="KW-1003">Cell membrane</keyword>
<dbReference type="InterPro" id="IPR035906">
    <property type="entry name" value="MetI-like_sf"/>
</dbReference>
<keyword evidence="4 7" id="KW-0812">Transmembrane</keyword>
<dbReference type="GO" id="GO:0071916">
    <property type="term" value="F:dipeptide transmembrane transporter activity"/>
    <property type="evidence" value="ECO:0007669"/>
    <property type="project" value="TreeGrafter"/>
</dbReference>
<dbReference type="PROSITE" id="PS50928">
    <property type="entry name" value="ABC_TM1"/>
    <property type="match status" value="1"/>
</dbReference>
<dbReference type="Pfam" id="PF19300">
    <property type="entry name" value="BPD_transp_1_N"/>
    <property type="match status" value="1"/>
</dbReference>
<dbReference type="EMBL" id="VDUZ01000006">
    <property type="protein sequence ID" value="TXL78796.1"/>
    <property type="molecule type" value="Genomic_DNA"/>
</dbReference>